<feature type="compositionally biased region" description="Polar residues" evidence="1">
    <location>
        <begin position="71"/>
        <end position="80"/>
    </location>
</feature>
<evidence type="ECO:0000256" key="1">
    <source>
        <dbReference type="SAM" id="MobiDB-lite"/>
    </source>
</evidence>
<feature type="compositionally biased region" description="Basic residues" evidence="1">
    <location>
        <begin position="154"/>
        <end position="163"/>
    </location>
</feature>
<dbReference type="Pfam" id="PF05678">
    <property type="entry name" value="VQ"/>
    <property type="match status" value="1"/>
</dbReference>
<evidence type="ECO:0000313" key="3">
    <source>
        <dbReference type="EMBL" id="KAI5059791.1"/>
    </source>
</evidence>
<feature type="region of interest" description="Disordered" evidence="1">
    <location>
        <begin position="124"/>
        <end position="166"/>
    </location>
</feature>
<feature type="region of interest" description="Disordered" evidence="1">
    <location>
        <begin position="71"/>
        <end position="99"/>
    </location>
</feature>
<gene>
    <name evidence="3" type="ORF">GOP47_0026110</name>
</gene>
<feature type="compositionally biased region" description="Polar residues" evidence="1">
    <location>
        <begin position="89"/>
        <end position="99"/>
    </location>
</feature>
<feature type="domain" description="VQ" evidence="2">
    <location>
        <begin position="172"/>
        <end position="190"/>
    </location>
</feature>
<sequence>MHSPTPAMDNWFISSTADRLLTQALTRELCSTSASSSSSSGPSLEGSPSFVHRSKYSDYSLLHLQAQSNLSQVGSPLSSDSECKEPSESPLNHSNASNVIGMSTTVSTNCYPVTERCLTHHKQAPQRGYNKAPQAPSSSVLSSQASVGAGASKVSKRRSRSNKKPPIAVLAADTSNFRAMVQQLTGIPAPQALPQLWGTCGVPLLKPQPTRLSPLDLTTLDTSSSFLAPRINPFLQAGHHALAGLLRPDLSYLQGKGKLLRSSYPNMMNYDAFISASASTASMCSSVLDVQAKANSYVNCATGDLQHPYASANMAKEGGHCTVAGLSSTSIESFLMDDEEHNPKSSHSAIDSWLAFDGGATANLSPTVDFTRIAS</sequence>
<dbReference type="PANTHER" id="PTHR33179">
    <property type="entry name" value="VQ MOTIF-CONTAINING PROTEIN"/>
    <property type="match status" value="1"/>
</dbReference>
<keyword evidence="4" id="KW-1185">Reference proteome</keyword>
<evidence type="ECO:0000259" key="2">
    <source>
        <dbReference type="Pfam" id="PF05678"/>
    </source>
</evidence>
<accession>A0A9D4U426</accession>
<dbReference type="AlphaFoldDB" id="A0A9D4U426"/>
<dbReference type="OrthoDB" id="780193at2759"/>
<dbReference type="Proteomes" id="UP000886520">
    <property type="component" value="Chromosome 25"/>
</dbReference>
<organism evidence="3 4">
    <name type="scientific">Adiantum capillus-veneris</name>
    <name type="common">Maidenhair fern</name>
    <dbReference type="NCBI Taxonomy" id="13818"/>
    <lineage>
        <taxon>Eukaryota</taxon>
        <taxon>Viridiplantae</taxon>
        <taxon>Streptophyta</taxon>
        <taxon>Embryophyta</taxon>
        <taxon>Tracheophyta</taxon>
        <taxon>Polypodiopsida</taxon>
        <taxon>Polypodiidae</taxon>
        <taxon>Polypodiales</taxon>
        <taxon>Pteridineae</taxon>
        <taxon>Pteridaceae</taxon>
        <taxon>Vittarioideae</taxon>
        <taxon>Adiantum</taxon>
    </lineage>
</organism>
<feature type="compositionally biased region" description="Low complexity" evidence="1">
    <location>
        <begin position="132"/>
        <end position="153"/>
    </location>
</feature>
<dbReference type="PANTHER" id="PTHR33179:SF83">
    <property type="entry name" value="VQ DOMAIN-CONTAINING PROTEIN"/>
    <property type="match status" value="1"/>
</dbReference>
<reference evidence="3" key="1">
    <citation type="submission" date="2021-01" db="EMBL/GenBank/DDBJ databases">
        <title>Adiantum capillus-veneris genome.</title>
        <authorList>
            <person name="Fang Y."/>
            <person name="Liao Q."/>
        </authorList>
    </citation>
    <scope>NUCLEOTIDE SEQUENCE</scope>
    <source>
        <strain evidence="3">H3</strain>
        <tissue evidence="3">Leaf</tissue>
    </source>
</reference>
<proteinExistence type="predicted"/>
<comment type="caution">
    <text evidence="3">The sequence shown here is derived from an EMBL/GenBank/DDBJ whole genome shotgun (WGS) entry which is preliminary data.</text>
</comment>
<name>A0A9D4U426_ADICA</name>
<dbReference type="InterPro" id="IPR008889">
    <property type="entry name" value="VQ"/>
</dbReference>
<evidence type="ECO:0000313" key="4">
    <source>
        <dbReference type="Proteomes" id="UP000886520"/>
    </source>
</evidence>
<protein>
    <recommendedName>
        <fullName evidence="2">VQ domain-containing protein</fullName>
    </recommendedName>
</protein>
<dbReference type="EMBL" id="JABFUD020000025">
    <property type="protein sequence ID" value="KAI5059791.1"/>
    <property type="molecule type" value="Genomic_DNA"/>
</dbReference>
<dbReference type="InterPro" id="IPR039609">
    <property type="entry name" value="VQ_15/22"/>
</dbReference>